<evidence type="ECO:0000313" key="10">
    <source>
        <dbReference type="EMBL" id="KAL0955138.1"/>
    </source>
</evidence>
<comment type="function">
    <text evidence="9">Functions as a component of the nuclear pore complex (NPC).</text>
</comment>
<dbReference type="EMBL" id="JASNQZ010000007">
    <property type="protein sequence ID" value="KAL0955138.1"/>
    <property type="molecule type" value="Genomic_DNA"/>
</dbReference>
<keyword evidence="3 9" id="KW-0813">Transport</keyword>
<organism evidence="10 11">
    <name type="scientific">Hohenbuehelia grisea</name>
    <dbReference type="NCBI Taxonomy" id="104357"/>
    <lineage>
        <taxon>Eukaryota</taxon>
        <taxon>Fungi</taxon>
        <taxon>Dikarya</taxon>
        <taxon>Basidiomycota</taxon>
        <taxon>Agaricomycotina</taxon>
        <taxon>Agaricomycetes</taxon>
        <taxon>Agaricomycetidae</taxon>
        <taxon>Agaricales</taxon>
        <taxon>Pleurotineae</taxon>
        <taxon>Pleurotaceae</taxon>
        <taxon>Hohenbuehelia</taxon>
    </lineage>
</organism>
<dbReference type="PANTHER" id="PTHR13373:SF21">
    <property type="entry name" value="NUCLEAR PORE COMPLEX PROTEIN NUP85"/>
    <property type="match status" value="1"/>
</dbReference>
<comment type="subcellular location">
    <subcellularLocation>
        <location evidence="1 9">Nucleus</location>
        <location evidence="1 9">Nuclear pore complex</location>
    </subcellularLocation>
</comment>
<protein>
    <recommendedName>
        <fullName evidence="9">Nuclear pore complex protein Nup85</fullName>
    </recommendedName>
</protein>
<proteinExistence type="inferred from homology"/>
<name>A0ABR3JI94_9AGAR</name>
<keyword evidence="8 9" id="KW-0539">Nucleus</keyword>
<evidence type="ECO:0000256" key="3">
    <source>
        <dbReference type="ARBA" id="ARBA00022448"/>
    </source>
</evidence>
<keyword evidence="6 9" id="KW-0811">Translocation</keyword>
<reference evidence="11" key="1">
    <citation type="submission" date="2024-06" db="EMBL/GenBank/DDBJ databases">
        <title>Multi-omics analyses provide insights into the biosynthesis of the anticancer antibiotic pleurotin in Hohenbuehelia grisea.</title>
        <authorList>
            <person name="Weaver J.A."/>
            <person name="Alberti F."/>
        </authorList>
    </citation>
    <scope>NUCLEOTIDE SEQUENCE [LARGE SCALE GENOMIC DNA]</scope>
    <source>
        <strain evidence="11">T-177</strain>
    </source>
</reference>
<keyword evidence="9" id="KW-0472">Membrane</keyword>
<comment type="caution">
    <text evidence="10">The sequence shown here is derived from an EMBL/GenBank/DDBJ whole genome shotgun (WGS) entry which is preliminary data.</text>
</comment>
<evidence type="ECO:0000256" key="6">
    <source>
        <dbReference type="ARBA" id="ARBA00023010"/>
    </source>
</evidence>
<keyword evidence="4 9" id="KW-0509">mRNA transport</keyword>
<evidence type="ECO:0000256" key="4">
    <source>
        <dbReference type="ARBA" id="ARBA00022816"/>
    </source>
</evidence>
<dbReference type="InterPro" id="IPR011502">
    <property type="entry name" value="Nucleoporin_Nup85"/>
</dbReference>
<comment type="subunit">
    <text evidence="9">Component of the nuclear pore complex (NPC).</text>
</comment>
<evidence type="ECO:0000256" key="9">
    <source>
        <dbReference type="RuleBase" id="RU365073"/>
    </source>
</evidence>
<gene>
    <name evidence="10" type="ORF">HGRIS_004052</name>
</gene>
<keyword evidence="5 9" id="KW-0653">Protein transport</keyword>
<accession>A0ABR3JI94</accession>
<comment type="similarity">
    <text evidence="2 9">Belongs to the nucleoporin Nup85 family.</text>
</comment>
<keyword evidence="11" id="KW-1185">Reference proteome</keyword>
<evidence type="ECO:0000256" key="8">
    <source>
        <dbReference type="ARBA" id="ARBA00023242"/>
    </source>
</evidence>
<dbReference type="PANTHER" id="PTHR13373">
    <property type="entry name" value="FROUNT PROTEIN-RELATED"/>
    <property type="match status" value="1"/>
</dbReference>
<evidence type="ECO:0000313" key="11">
    <source>
        <dbReference type="Proteomes" id="UP001556367"/>
    </source>
</evidence>
<dbReference type="Proteomes" id="UP001556367">
    <property type="component" value="Unassembled WGS sequence"/>
</dbReference>
<evidence type="ECO:0000256" key="5">
    <source>
        <dbReference type="ARBA" id="ARBA00022927"/>
    </source>
</evidence>
<dbReference type="Pfam" id="PF07575">
    <property type="entry name" value="Nucleopor_Nup85"/>
    <property type="match status" value="1"/>
</dbReference>
<evidence type="ECO:0000256" key="7">
    <source>
        <dbReference type="ARBA" id="ARBA00023132"/>
    </source>
</evidence>
<evidence type="ECO:0000256" key="2">
    <source>
        <dbReference type="ARBA" id="ARBA00005573"/>
    </source>
</evidence>
<sequence length="611" mass="69386">MLGTRIGEKTCLSLSDYEILHLHQQPIPREEPLQFSSGHYRSLYTCFSLFVILYLPEPGYEDMPIGDELMEWLNIHFIEPSTEEGDELSSLGTPWEDEAFWPYLTRAVLRGLSKASLFFLDTLSRHPSEYLQRLALDLAPLVSSQPRLQQFSAERDFAHALRRWKDKVKALRVDMDAVPEAYRMDDFENWWDRLSDIVAILEGRGPVIQRVCRELGADWKEVCAAWGVFVDTRLRRQDLPDVVAQVLQDIPPDSSLENTIHADLLSDRLSTMLANARMLDPWLSAHMADILEVLGLIEQDVDEESELTLRDQCVLAYAEYLHSDPALWRIVVEYMYSCGQIGKAHGDEVLMRVPLRLLDHRHDSADSETLEDGDITGVLKEVNQTCLEHQREAVRRTVCKIAAQDLIRRKEYGLAIAYYTSAEEWSNLGTIVNRVLQEYVNDGPEALCRYAGDIASSVQSVAQAGAHGVFVYRLMFVVRYAQFHQALMTSDFDGAAAELVIIFEEEIVPKSWWAVLLCDARKILVHDSTLLLPTSGAFLLMRKLEEIFTRSEQGSGGEYLSILGQILHKTGESDILNHLRGIRLILSKYLARCFVNNVGGRQIVGPNFVVG</sequence>
<evidence type="ECO:0000256" key="1">
    <source>
        <dbReference type="ARBA" id="ARBA00004567"/>
    </source>
</evidence>
<keyword evidence="7 9" id="KW-0906">Nuclear pore complex</keyword>